<dbReference type="STRING" id="295108.HT99x_03116"/>
<dbReference type="EMBL" id="LKAJ01000023">
    <property type="protein sequence ID" value="KRG17909.1"/>
    <property type="molecule type" value="Genomic_DNA"/>
</dbReference>
<dbReference type="PANTHER" id="PTHR43046">
    <property type="entry name" value="GDP-MANNOSE MANNOSYL HYDROLASE"/>
    <property type="match status" value="1"/>
</dbReference>
<comment type="cofactor">
    <cofactor evidence="1">
        <name>Mg(2+)</name>
        <dbReference type="ChEBI" id="CHEBI:18420"/>
    </cofactor>
</comment>
<evidence type="ECO:0000313" key="4">
    <source>
        <dbReference type="EMBL" id="KRG17909.1"/>
    </source>
</evidence>
<name>A0A0Q9YB86_9GAMM</name>
<dbReference type="PROSITE" id="PS00893">
    <property type="entry name" value="NUDIX_BOX"/>
    <property type="match status" value="1"/>
</dbReference>
<dbReference type="AlphaFoldDB" id="A0A0Q9YB86"/>
<dbReference type="PROSITE" id="PS51462">
    <property type="entry name" value="NUDIX"/>
    <property type="match status" value="1"/>
</dbReference>
<dbReference type="RefSeq" id="WP_075067699.1">
    <property type="nucleotide sequence ID" value="NZ_LKAJ02000001.1"/>
</dbReference>
<dbReference type="PANTHER" id="PTHR43046:SF14">
    <property type="entry name" value="MUTT_NUDIX FAMILY PROTEIN"/>
    <property type="match status" value="1"/>
</dbReference>
<sequence>MKNEEGIHVLARAVIIENNRLLVTTDIKRQVSFLPGGHIHYGEKSKEALQRELLEELGEAFMVNNLLGVVEDGWDYKGALYHGIHLIFSVDAAHGNLISRLTSQENELILSWIDINKLDTINLFPKLLVRKIPQWLKTSGIEVATEWTWV</sequence>
<keyword evidence="2" id="KW-0378">Hydrolase</keyword>
<dbReference type="OrthoDB" id="9787476at2"/>
<dbReference type="GO" id="GO:0016787">
    <property type="term" value="F:hydrolase activity"/>
    <property type="evidence" value="ECO:0007669"/>
    <property type="project" value="UniProtKB-KW"/>
</dbReference>
<dbReference type="InterPro" id="IPR000086">
    <property type="entry name" value="NUDIX_hydrolase_dom"/>
</dbReference>
<organism evidence="4">
    <name type="scientific">Candidatus Berkiella aquae</name>
    <dbReference type="NCBI Taxonomy" id="295108"/>
    <lineage>
        <taxon>Bacteria</taxon>
        <taxon>Pseudomonadati</taxon>
        <taxon>Pseudomonadota</taxon>
        <taxon>Gammaproteobacteria</taxon>
        <taxon>Candidatus Berkiellales</taxon>
        <taxon>Candidatus Berkiellaceae</taxon>
        <taxon>Candidatus Berkiella</taxon>
    </lineage>
</organism>
<dbReference type="EMBL" id="LKAJ02000001">
    <property type="protein sequence ID" value="MCS5710621.1"/>
    <property type="molecule type" value="Genomic_DNA"/>
</dbReference>
<reference evidence="5" key="2">
    <citation type="journal article" date="2016" name="Genome Announc.">
        <title>Draft Genome Sequences of Two Novel Amoeba-Resistant Intranuclear Bacteria, 'Candidatus Berkiella cookevillensis' and 'Candidatus Berkiella aquae'.</title>
        <authorList>
            <person name="Mehari Y.T."/>
            <person name="Arivett B.A."/>
            <person name="Farone A.L."/>
            <person name="Gunderson J.H."/>
            <person name="Farone M.B."/>
        </authorList>
    </citation>
    <scope>NUCLEOTIDE SEQUENCE</scope>
    <source>
        <strain evidence="5">HT99</strain>
    </source>
</reference>
<protein>
    <submittedName>
        <fullName evidence="5">NUDIX domain-containing protein</fullName>
    </submittedName>
</protein>
<evidence type="ECO:0000256" key="1">
    <source>
        <dbReference type="ARBA" id="ARBA00001946"/>
    </source>
</evidence>
<keyword evidence="6" id="KW-1185">Reference proteome</keyword>
<dbReference type="Gene3D" id="3.90.79.10">
    <property type="entry name" value="Nucleoside Triphosphate Pyrophosphohydrolase"/>
    <property type="match status" value="1"/>
</dbReference>
<feature type="domain" description="Nudix hydrolase" evidence="3">
    <location>
        <begin position="6"/>
        <end position="137"/>
    </location>
</feature>
<dbReference type="Pfam" id="PF00293">
    <property type="entry name" value="NUDIX"/>
    <property type="match status" value="1"/>
</dbReference>
<reference evidence="5" key="3">
    <citation type="submission" date="2021-06" db="EMBL/GenBank/DDBJ databases">
        <title>Genomic Description and Analysis of Intracellular Bacteria, Candidatus Berkiella cookevillensis and Candidatus Berkiella aquae.</title>
        <authorList>
            <person name="Kidane D.T."/>
            <person name="Mehari Y.T."/>
            <person name="Rice F.C."/>
            <person name="Arivett B.A."/>
            <person name="Farone A.L."/>
            <person name="Berk S.G."/>
            <person name="Farone M.B."/>
        </authorList>
    </citation>
    <scope>NUCLEOTIDE SEQUENCE</scope>
    <source>
        <strain evidence="5">HT99</strain>
    </source>
</reference>
<reference evidence="4" key="1">
    <citation type="submission" date="2015-09" db="EMBL/GenBank/DDBJ databases">
        <title>Draft Genome Sequences of Two Novel Amoeba-resistant Intranuclear Bacteria, Candidatus Berkiella cookevillensis and Candidatus Berkiella aquae.</title>
        <authorList>
            <person name="Mehari Y.T."/>
            <person name="Arivett B.A."/>
            <person name="Farone A.L."/>
            <person name="Gunderson J.H."/>
            <person name="Farone M.B."/>
        </authorList>
    </citation>
    <scope>NUCLEOTIDE SEQUENCE [LARGE SCALE GENOMIC DNA]</scope>
    <source>
        <strain evidence="4">HT99</strain>
    </source>
</reference>
<gene>
    <name evidence="5" type="ORF">HT99x_004205</name>
    <name evidence="4" type="ORF">HT99x_03116</name>
</gene>
<evidence type="ECO:0000313" key="5">
    <source>
        <dbReference type="EMBL" id="MCS5710621.1"/>
    </source>
</evidence>
<dbReference type="InterPro" id="IPR020084">
    <property type="entry name" value="NUDIX_hydrolase_CS"/>
</dbReference>
<evidence type="ECO:0000313" key="6">
    <source>
        <dbReference type="Proteomes" id="UP000051497"/>
    </source>
</evidence>
<accession>A0A0Q9YB86</accession>
<comment type="caution">
    <text evidence="4">The sequence shown here is derived from an EMBL/GenBank/DDBJ whole genome shotgun (WGS) entry which is preliminary data.</text>
</comment>
<dbReference type="Proteomes" id="UP000051497">
    <property type="component" value="Unassembled WGS sequence"/>
</dbReference>
<dbReference type="SUPFAM" id="SSF55811">
    <property type="entry name" value="Nudix"/>
    <property type="match status" value="1"/>
</dbReference>
<dbReference type="InterPro" id="IPR015797">
    <property type="entry name" value="NUDIX_hydrolase-like_dom_sf"/>
</dbReference>
<proteinExistence type="predicted"/>
<evidence type="ECO:0000256" key="2">
    <source>
        <dbReference type="ARBA" id="ARBA00022801"/>
    </source>
</evidence>
<evidence type="ECO:0000259" key="3">
    <source>
        <dbReference type="PROSITE" id="PS51462"/>
    </source>
</evidence>